<dbReference type="InterPro" id="IPR058008">
    <property type="entry name" value="Gp26_C"/>
</dbReference>
<dbReference type="GeneID" id="24902235"/>
<proteinExistence type="predicted"/>
<dbReference type="AlphaFoldDB" id="D3VES4"/>
<dbReference type="GO" id="GO:0019062">
    <property type="term" value="P:virion attachment to host cell"/>
    <property type="evidence" value="ECO:0007669"/>
    <property type="project" value="InterPro"/>
</dbReference>
<evidence type="ECO:0000313" key="3">
    <source>
        <dbReference type="Proteomes" id="UP000008075"/>
    </source>
</evidence>
<protein>
    <recommendedName>
        <fullName evidence="1">Phage tail protein C-terminal domain-containing protein</fullName>
    </recommendedName>
</protein>
<dbReference type="eggNOG" id="COG4675">
    <property type="taxonomic scope" value="Bacteria"/>
</dbReference>
<dbReference type="HOGENOM" id="CLU_787432_0_0_6"/>
<dbReference type="Pfam" id="PF25670">
    <property type="entry name" value="Phage_tail_C_2"/>
    <property type="match status" value="1"/>
</dbReference>
<sequence length="399" mass="43941">MSIQDNKPIISALEDDEVVVVPTLKYVKDSIENHAQSRNHPYATLVDKGFVTLSNDVDNDSEMTAATSKAVKKAYDLANAANVNADTRLTKDQNGADIPNKEVFVKNIGAVSITGGIYPGSFQFQQVETTPKESNPVMLVSAPHQQSNKLVAFTSYGWYDNSIHTGIVRGGSTDTLGYAIELNGRRTFAVDKWGLTINPDFQWGGINMYRPSGTYWRIEGNPGSASTLLNFIDRNSDGSNIFVQSLPTGNGSIMSTSHHYVDANGFVRKISPVIKLYTDGKFETNNESKGVTAERLSKGVYLIKGIIRSGANDIWDSTENGIEIPLCKNKLPLIWMDHEILPDGSIKLMIYHREHPDAPPFARNTKEGYADGDLIDVPEGRFISVRVQMPAIQDEKPQA</sequence>
<evidence type="ECO:0000259" key="1">
    <source>
        <dbReference type="Pfam" id="PF25670"/>
    </source>
</evidence>
<dbReference type="GO" id="GO:0046718">
    <property type="term" value="P:symbiont entry into host cell"/>
    <property type="evidence" value="ECO:0007669"/>
    <property type="project" value="InterPro"/>
</dbReference>
<evidence type="ECO:0000313" key="2">
    <source>
        <dbReference type="EMBL" id="CBJ90186.1"/>
    </source>
</evidence>
<organism evidence="2 3">
    <name type="scientific">Xenorhabdus nematophila (strain ATCC 19061 / DSM 3370 / CCUG 14189 / LMG 1036 / NCIMB 9965 / AN6)</name>
    <dbReference type="NCBI Taxonomy" id="406817"/>
    <lineage>
        <taxon>Bacteria</taxon>
        <taxon>Pseudomonadati</taxon>
        <taxon>Pseudomonadota</taxon>
        <taxon>Gammaproteobacteria</taxon>
        <taxon>Enterobacterales</taxon>
        <taxon>Morganellaceae</taxon>
        <taxon>Xenorhabdus</taxon>
    </lineage>
</organism>
<dbReference type="Pfam" id="PF03406">
    <property type="entry name" value="Phage_fiber_2"/>
    <property type="match status" value="1"/>
</dbReference>
<dbReference type="EMBL" id="FN667742">
    <property type="protein sequence ID" value="CBJ90186.1"/>
    <property type="molecule type" value="Genomic_DNA"/>
</dbReference>
<keyword evidence="3" id="KW-1185">Reference proteome</keyword>
<dbReference type="RefSeq" id="WP_013184269.1">
    <property type="nucleotide sequence ID" value="NC_014228.1"/>
</dbReference>
<dbReference type="InterPro" id="IPR005068">
    <property type="entry name" value="Phage_lambda_Stf-r2"/>
</dbReference>
<gene>
    <name evidence="2" type="ordered locus">XNC1_2126</name>
</gene>
<dbReference type="KEGG" id="xne:XNC1_2126"/>
<feature type="domain" description="Phage tail protein C-terminal" evidence="1">
    <location>
        <begin position="259"/>
        <end position="391"/>
    </location>
</feature>
<reference evidence="2 3" key="1">
    <citation type="journal article" date="2011" name="PLoS ONE">
        <title>The entomopathogenic bacterial endosymbionts xenorhabdus and photorhabdus: convergent lifestyles from divergent genomes.</title>
        <authorList>
            <person name="Chaston J.M."/>
            <person name="Suen G."/>
            <person name="Tucker S.L."/>
            <person name="Andersen A.W."/>
            <person name="Bhasin A."/>
            <person name="Bode E."/>
            <person name="Bode H.B."/>
            <person name="Brachmann A.O."/>
            <person name="Cowles C.E."/>
            <person name="Cowles K.N."/>
            <person name="Darby C."/>
            <person name="de Leon L."/>
            <person name="Drace K."/>
            <person name="Du Z."/>
            <person name="Givaudan A."/>
            <person name="Herbert Tran E.E."/>
            <person name="Jewell K.A."/>
            <person name="Knack J.J."/>
            <person name="Krasomil-Osterfeld K.C."/>
            <person name="Kukor R."/>
            <person name="Lanois A."/>
            <person name="Latreille P."/>
            <person name="Leimgruber N.K."/>
            <person name="Lipke C.M."/>
            <person name="Liu R."/>
            <person name="Lu X."/>
            <person name="Martens E.C."/>
            <person name="Marri P.R."/>
            <person name="Medigue C."/>
            <person name="Menard M.L."/>
            <person name="Miller N.M."/>
            <person name="Morales-Soto N."/>
            <person name="Norton S."/>
            <person name="Ogier J.C."/>
            <person name="Orchard S.S."/>
            <person name="Park D."/>
            <person name="Park Y."/>
            <person name="Qurollo B.A."/>
            <person name="Sugar D.R."/>
            <person name="Richards G.R."/>
            <person name="Rouy Z."/>
            <person name="Slominski B."/>
            <person name="Slominski K."/>
            <person name="Snyder H."/>
            <person name="Tjaden B.C."/>
            <person name="van der Hoeven R."/>
            <person name="Welch R.D."/>
            <person name="Wheeler C."/>
            <person name="Xiang B."/>
            <person name="Barbazuk B."/>
            <person name="Gaudriault S."/>
            <person name="Goodner B."/>
            <person name="Slater S.C."/>
            <person name="Forst S."/>
            <person name="Goldman B.S."/>
            <person name="Goodrich-Blair H."/>
        </authorList>
    </citation>
    <scope>NUCLEOTIDE SEQUENCE [LARGE SCALE GENOMIC DNA]</scope>
    <source>
        <strain evidence="3">ATCC 19061 / DSM 3370 / CCUG 14189 / LMG 1036 / NCIMB 9965 / AN6</strain>
    </source>
</reference>
<dbReference type="Proteomes" id="UP000008075">
    <property type="component" value="Chromosome"/>
</dbReference>
<name>D3VES4_XENNA</name>
<accession>D3VES4</accession>